<sequence length="148" mass="16698">MYYLAIAKNQDIEPAIRFMERAGMEAAAEEIENGKFILLKDDAHSIKGMIGIEACEEFGLLRSFLFLPEAHSQVPAMFEAMLAIAREQGVEQVFLVSNKQQAMAFFEALQFAPCRGEDLPDKVKDSPVVEKVCTMKDVYFMSRHLITT</sequence>
<comment type="caution">
    <text evidence="1">The sequence shown here is derived from an EMBL/GenBank/DDBJ whole genome shotgun (WGS) entry which is preliminary data.</text>
</comment>
<dbReference type="Gene3D" id="3.40.630.30">
    <property type="match status" value="1"/>
</dbReference>
<evidence type="ECO:0008006" key="3">
    <source>
        <dbReference type="Google" id="ProtNLM"/>
    </source>
</evidence>
<evidence type="ECO:0000313" key="1">
    <source>
        <dbReference type="EMBL" id="PQD96103.1"/>
    </source>
</evidence>
<reference evidence="1 2" key="1">
    <citation type="submission" date="2017-12" db="EMBL/GenBank/DDBJ databases">
        <title>Taxonomic description and draft genome of Pradoshia cofamensis Gen. nov., sp. nov., a thermotolerant bacillale isolated from anterior gut of earthworm Eisenia fetida.</title>
        <authorList>
            <person name="Saha T."/>
            <person name="Chakraborty R."/>
        </authorList>
    </citation>
    <scope>NUCLEOTIDE SEQUENCE [LARGE SCALE GENOMIC DNA]</scope>
    <source>
        <strain evidence="1 2">EAG3</strain>
    </source>
</reference>
<gene>
    <name evidence="1" type="ORF">CYL18_05745</name>
</gene>
<dbReference type="EMBL" id="PKOZ01000002">
    <property type="protein sequence ID" value="PQD96103.1"/>
    <property type="molecule type" value="Genomic_DNA"/>
</dbReference>
<accession>A0A2S7N273</accession>
<dbReference type="InterPro" id="IPR016181">
    <property type="entry name" value="Acyl_CoA_acyltransferase"/>
</dbReference>
<keyword evidence="2" id="KW-1185">Reference proteome</keyword>
<name>A0A2S7N273_9BACI</name>
<evidence type="ECO:0000313" key="2">
    <source>
        <dbReference type="Proteomes" id="UP000239663"/>
    </source>
</evidence>
<dbReference type="SUPFAM" id="SSF55729">
    <property type="entry name" value="Acyl-CoA N-acyltransferases (Nat)"/>
    <property type="match status" value="1"/>
</dbReference>
<dbReference type="Proteomes" id="UP000239663">
    <property type="component" value="Unassembled WGS sequence"/>
</dbReference>
<dbReference type="RefSeq" id="WP_104848531.1">
    <property type="nucleotide sequence ID" value="NZ_PKOZ01000002.1"/>
</dbReference>
<organism evidence="1 2">
    <name type="scientific">Pradoshia eiseniae</name>
    <dbReference type="NCBI Taxonomy" id="2064768"/>
    <lineage>
        <taxon>Bacteria</taxon>
        <taxon>Bacillati</taxon>
        <taxon>Bacillota</taxon>
        <taxon>Bacilli</taxon>
        <taxon>Bacillales</taxon>
        <taxon>Bacillaceae</taxon>
        <taxon>Pradoshia</taxon>
    </lineage>
</organism>
<protein>
    <recommendedName>
        <fullName evidence="3">N-acetyltransferase domain-containing protein</fullName>
    </recommendedName>
</protein>
<dbReference type="OrthoDB" id="2678531at2"/>
<proteinExistence type="predicted"/>
<dbReference type="AlphaFoldDB" id="A0A2S7N273"/>